<dbReference type="EMBL" id="CH479182">
    <property type="protein sequence ID" value="EDW34488.1"/>
    <property type="molecule type" value="Genomic_DNA"/>
</dbReference>
<accession>B4GFV3</accession>
<dbReference type="InterPro" id="IPR010512">
    <property type="entry name" value="DUF1091"/>
</dbReference>
<dbReference type="AlphaFoldDB" id="B4GFV3"/>
<dbReference type="Proteomes" id="UP000008744">
    <property type="component" value="Unassembled WGS sequence"/>
</dbReference>
<dbReference type="KEGG" id="dpe:6591788"/>
<evidence type="ECO:0000313" key="1">
    <source>
        <dbReference type="EMBL" id="EDW34488.1"/>
    </source>
</evidence>
<organism evidence="2">
    <name type="scientific">Drosophila persimilis</name>
    <name type="common">Fruit fly</name>
    <dbReference type="NCBI Taxonomy" id="7234"/>
    <lineage>
        <taxon>Eukaryota</taxon>
        <taxon>Metazoa</taxon>
        <taxon>Ecdysozoa</taxon>
        <taxon>Arthropoda</taxon>
        <taxon>Hexapoda</taxon>
        <taxon>Insecta</taxon>
        <taxon>Pterygota</taxon>
        <taxon>Neoptera</taxon>
        <taxon>Endopterygota</taxon>
        <taxon>Diptera</taxon>
        <taxon>Brachycera</taxon>
        <taxon>Muscomorpha</taxon>
        <taxon>Ephydroidea</taxon>
        <taxon>Drosophilidae</taxon>
        <taxon>Drosophila</taxon>
        <taxon>Sophophora</taxon>
    </lineage>
</organism>
<reference evidence="1 2" key="1">
    <citation type="journal article" date="2007" name="Nature">
        <title>Evolution of genes and genomes on the Drosophila phylogeny.</title>
        <authorList>
            <consortium name="Drosophila 12 Genomes Consortium"/>
            <person name="Clark A.G."/>
            <person name="Eisen M.B."/>
            <person name="Smith D.R."/>
            <person name="Bergman C.M."/>
            <person name="Oliver B."/>
            <person name="Markow T.A."/>
            <person name="Kaufman T.C."/>
            <person name="Kellis M."/>
            <person name="Gelbart W."/>
            <person name="Iyer V.N."/>
            <person name="Pollard D.A."/>
            <person name="Sackton T.B."/>
            <person name="Larracuente A.M."/>
            <person name="Singh N.D."/>
            <person name="Abad J.P."/>
            <person name="Abt D.N."/>
            <person name="Adryan B."/>
            <person name="Aguade M."/>
            <person name="Akashi H."/>
            <person name="Anderson W.W."/>
            <person name="Aquadro C.F."/>
            <person name="Ardell D.H."/>
            <person name="Arguello R."/>
            <person name="Artieri C.G."/>
            <person name="Barbash D.A."/>
            <person name="Barker D."/>
            <person name="Barsanti P."/>
            <person name="Batterham P."/>
            <person name="Batzoglou S."/>
            <person name="Begun D."/>
            <person name="Bhutkar A."/>
            <person name="Blanco E."/>
            <person name="Bosak S.A."/>
            <person name="Bradley R.K."/>
            <person name="Brand A.D."/>
            <person name="Brent M.R."/>
            <person name="Brooks A.N."/>
            <person name="Brown R.H."/>
            <person name="Butlin R.K."/>
            <person name="Caggese C."/>
            <person name="Calvi B.R."/>
            <person name="Bernardo de Carvalho A."/>
            <person name="Caspi A."/>
            <person name="Castrezana S."/>
            <person name="Celniker S.E."/>
            <person name="Chang J.L."/>
            <person name="Chapple C."/>
            <person name="Chatterji S."/>
            <person name="Chinwalla A."/>
            <person name="Civetta A."/>
            <person name="Clifton S.W."/>
            <person name="Comeron J.M."/>
            <person name="Costello J.C."/>
            <person name="Coyne J.A."/>
            <person name="Daub J."/>
            <person name="David R.G."/>
            <person name="Delcher A.L."/>
            <person name="Delehaunty K."/>
            <person name="Do C.B."/>
            <person name="Ebling H."/>
            <person name="Edwards K."/>
            <person name="Eickbush T."/>
            <person name="Evans J.D."/>
            <person name="Filipski A."/>
            <person name="Findeiss S."/>
            <person name="Freyhult E."/>
            <person name="Fulton L."/>
            <person name="Fulton R."/>
            <person name="Garcia A.C."/>
            <person name="Gardiner A."/>
            <person name="Garfield D.A."/>
            <person name="Garvin B.E."/>
            <person name="Gibson G."/>
            <person name="Gilbert D."/>
            <person name="Gnerre S."/>
            <person name="Godfrey J."/>
            <person name="Good R."/>
            <person name="Gotea V."/>
            <person name="Gravely B."/>
            <person name="Greenberg A.J."/>
            <person name="Griffiths-Jones S."/>
            <person name="Gross S."/>
            <person name="Guigo R."/>
            <person name="Gustafson E.A."/>
            <person name="Haerty W."/>
            <person name="Hahn M.W."/>
            <person name="Halligan D.L."/>
            <person name="Halpern A.L."/>
            <person name="Halter G.M."/>
            <person name="Han M.V."/>
            <person name="Heger A."/>
            <person name="Hillier L."/>
            <person name="Hinrichs A.S."/>
            <person name="Holmes I."/>
            <person name="Hoskins R.A."/>
            <person name="Hubisz M.J."/>
            <person name="Hultmark D."/>
            <person name="Huntley M.A."/>
            <person name="Jaffe D.B."/>
            <person name="Jagadeeshan S."/>
            <person name="Jeck W.R."/>
            <person name="Johnson J."/>
            <person name="Jones C.D."/>
            <person name="Jordan W.C."/>
            <person name="Karpen G.H."/>
            <person name="Kataoka E."/>
            <person name="Keightley P.D."/>
            <person name="Kheradpour P."/>
            <person name="Kirkness E.F."/>
            <person name="Koerich L.B."/>
            <person name="Kristiansen K."/>
            <person name="Kudrna D."/>
            <person name="Kulathinal R.J."/>
            <person name="Kumar S."/>
            <person name="Kwok R."/>
            <person name="Lander E."/>
            <person name="Langley C.H."/>
            <person name="Lapoint R."/>
            <person name="Lazzaro B.P."/>
            <person name="Lee S.J."/>
            <person name="Levesque L."/>
            <person name="Li R."/>
            <person name="Lin C.F."/>
            <person name="Lin M.F."/>
            <person name="Lindblad-Toh K."/>
            <person name="Llopart A."/>
            <person name="Long M."/>
            <person name="Low L."/>
            <person name="Lozovsky E."/>
            <person name="Lu J."/>
            <person name="Luo M."/>
            <person name="Machado C.A."/>
            <person name="Makalowski W."/>
            <person name="Marzo M."/>
            <person name="Matsuda M."/>
            <person name="Matzkin L."/>
            <person name="McAllister B."/>
            <person name="McBride C.S."/>
            <person name="McKernan B."/>
            <person name="McKernan K."/>
            <person name="Mendez-Lago M."/>
            <person name="Minx P."/>
            <person name="Mollenhauer M.U."/>
            <person name="Montooth K."/>
            <person name="Mount S.M."/>
            <person name="Mu X."/>
            <person name="Myers E."/>
            <person name="Negre B."/>
            <person name="Newfeld S."/>
            <person name="Nielsen R."/>
            <person name="Noor M.A."/>
            <person name="O'Grady P."/>
            <person name="Pachter L."/>
            <person name="Papaceit M."/>
            <person name="Parisi M.J."/>
            <person name="Parisi M."/>
            <person name="Parts L."/>
            <person name="Pedersen J.S."/>
            <person name="Pesole G."/>
            <person name="Phillippy A.M."/>
            <person name="Ponting C.P."/>
            <person name="Pop M."/>
            <person name="Porcelli D."/>
            <person name="Powell J.R."/>
            <person name="Prohaska S."/>
            <person name="Pruitt K."/>
            <person name="Puig M."/>
            <person name="Quesneville H."/>
            <person name="Ram K.R."/>
            <person name="Rand D."/>
            <person name="Rasmussen M.D."/>
            <person name="Reed L.K."/>
            <person name="Reenan R."/>
            <person name="Reily A."/>
            <person name="Remington K.A."/>
            <person name="Rieger T.T."/>
            <person name="Ritchie M.G."/>
            <person name="Robin C."/>
            <person name="Rogers Y.H."/>
            <person name="Rohde C."/>
            <person name="Rozas J."/>
            <person name="Rubenfield M.J."/>
            <person name="Ruiz A."/>
            <person name="Russo S."/>
            <person name="Salzberg S.L."/>
            <person name="Sanchez-Gracia A."/>
            <person name="Saranga D.J."/>
            <person name="Sato H."/>
            <person name="Schaeffer S.W."/>
            <person name="Schatz M.C."/>
            <person name="Schlenke T."/>
            <person name="Schwartz R."/>
            <person name="Segarra C."/>
            <person name="Singh R.S."/>
            <person name="Sirot L."/>
            <person name="Sirota M."/>
            <person name="Sisneros N.B."/>
            <person name="Smith C.D."/>
            <person name="Smith T.F."/>
            <person name="Spieth J."/>
            <person name="Stage D.E."/>
            <person name="Stark A."/>
            <person name="Stephan W."/>
            <person name="Strausberg R.L."/>
            <person name="Strempel S."/>
            <person name="Sturgill D."/>
            <person name="Sutton G."/>
            <person name="Sutton G.G."/>
            <person name="Tao W."/>
            <person name="Teichmann S."/>
            <person name="Tobari Y.N."/>
            <person name="Tomimura Y."/>
            <person name="Tsolas J.M."/>
            <person name="Valente V.L."/>
            <person name="Venter E."/>
            <person name="Venter J.C."/>
            <person name="Vicario S."/>
            <person name="Vieira F.G."/>
            <person name="Vilella A.J."/>
            <person name="Villasante A."/>
            <person name="Walenz B."/>
            <person name="Wang J."/>
            <person name="Wasserman M."/>
            <person name="Watts T."/>
            <person name="Wilson D."/>
            <person name="Wilson R.K."/>
            <person name="Wing R.A."/>
            <person name="Wolfner M.F."/>
            <person name="Wong A."/>
            <person name="Wong G.K."/>
            <person name="Wu C.I."/>
            <person name="Wu G."/>
            <person name="Yamamoto D."/>
            <person name="Yang H.P."/>
            <person name="Yang S.P."/>
            <person name="Yorke J.A."/>
            <person name="Yoshida K."/>
            <person name="Zdobnov E."/>
            <person name="Zhang P."/>
            <person name="Zhang Y."/>
            <person name="Zimin A.V."/>
            <person name="Baldwin J."/>
            <person name="Abdouelleil A."/>
            <person name="Abdulkadir J."/>
            <person name="Abebe A."/>
            <person name="Abera B."/>
            <person name="Abreu J."/>
            <person name="Acer S.C."/>
            <person name="Aftuck L."/>
            <person name="Alexander A."/>
            <person name="An P."/>
            <person name="Anderson E."/>
            <person name="Anderson S."/>
            <person name="Arachi H."/>
            <person name="Azer M."/>
            <person name="Bachantsang P."/>
            <person name="Barry A."/>
            <person name="Bayul T."/>
            <person name="Berlin A."/>
            <person name="Bessette D."/>
            <person name="Bloom T."/>
            <person name="Blye J."/>
            <person name="Boguslavskiy L."/>
            <person name="Bonnet C."/>
            <person name="Boukhgalter B."/>
            <person name="Bourzgui I."/>
            <person name="Brown A."/>
            <person name="Cahill P."/>
            <person name="Channer S."/>
            <person name="Cheshatsang Y."/>
            <person name="Chuda L."/>
            <person name="Citroen M."/>
            <person name="Collymore A."/>
            <person name="Cooke P."/>
            <person name="Costello M."/>
            <person name="D'Aco K."/>
            <person name="Daza R."/>
            <person name="De Haan G."/>
            <person name="DeGray S."/>
            <person name="DeMaso C."/>
            <person name="Dhargay N."/>
            <person name="Dooley K."/>
            <person name="Dooley E."/>
            <person name="Doricent M."/>
            <person name="Dorje P."/>
            <person name="Dorjee K."/>
            <person name="Dupes A."/>
            <person name="Elong R."/>
            <person name="Falk J."/>
            <person name="Farina A."/>
            <person name="Faro S."/>
            <person name="Ferguson D."/>
            <person name="Fisher S."/>
            <person name="Foley C.D."/>
            <person name="Franke A."/>
            <person name="Friedrich D."/>
            <person name="Gadbois L."/>
            <person name="Gearin G."/>
            <person name="Gearin C.R."/>
            <person name="Giannoukos G."/>
            <person name="Goode T."/>
            <person name="Graham J."/>
            <person name="Grandbois E."/>
            <person name="Grewal S."/>
            <person name="Gyaltsen K."/>
            <person name="Hafez N."/>
            <person name="Hagos B."/>
            <person name="Hall J."/>
            <person name="Henson C."/>
            <person name="Hollinger A."/>
            <person name="Honan T."/>
            <person name="Huard M.D."/>
            <person name="Hughes L."/>
            <person name="Hurhula B."/>
            <person name="Husby M.E."/>
            <person name="Kamat A."/>
            <person name="Kanga B."/>
            <person name="Kashin S."/>
            <person name="Khazanovich D."/>
            <person name="Kisner P."/>
            <person name="Lance K."/>
            <person name="Lara M."/>
            <person name="Lee W."/>
            <person name="Lennon N."/>
            <person name="Letendre F."/>
            <person name="LeVine R."/>
            <person name="Lipovsky A."/>
            <person name="Liu X."/>
            <person name="Liu J."/>
            <person name="Liu S."/>
            <person name="Lokyitsang T."/>
            <person name="Lokyitsang Y."/>
            <person name="Lubonja R."/>
            <person name="Lui A."/>
            <person name="MacDonald P."/>
            <person name="Magnisalis V."/>
            <person name="Maru K."/>
            <person name="Matthews C."/>
            <person name="McCusker W."/>
            <person name="McDonough S."/>
            <person name="Mehta T."/>
            <person name="Meldrim J."/>
            <person name="Meneus L."/>
            <person name="Mihai O."/>
            <person name="Mihalev A."/>
            <person name="Mihova T."/>
            <person name="Mittelman R."/>
            <person name="Mlenga V."/>
            <person name="Montmayeur A."/>
            <person name="Mulrain L."/>
            <person name="Navidi A."/>
            <person name="Naylor J."/>
            <person name="Negash T."/>
            <person name="Nguyen T."/>
            <person name="Nguyen N."/>
            <person name="Nicol R."/>
            <person name="Norbu C."/>
            <person name="Norbu N."/>
            <person name="Novod N."/>
            <person name="O'Neill B."/>
            <person name="Osman S."/>
            <person name="Markiewicz E."/>
            <person name="Oyono O.L."/>
            <person name="Patti C."/>
            <person name="Phunkhang P."/>
            <person name="Pierre F."/>
            <person name="Priest M."/>
            <person name="Raghuraman S."/>
            <person name="Rege F."/>
            <person name="Reyes R."/>
            <person name="Rise C."/>
            <person name="Rogov P."/>
            <person name="Ross K."/>
            <person name="Ryan E."/>
            <person name="Settipalli S."/>
            <person name="Shea T."/>
            <person name="Sherpa N."/>
            <person name="Shi L."/>
            <person name="Shih D."/>
            <person name="Sparrow T."/>
            <person name="Spaulding J."/>
            <person name="Stalker J."/>
            <person name="Stange-Thomann N."/>
            <person name="Stavropoulos S."/>
            <person name="Stone C."/>
            <person name="Strader C."/>
            <person name="Tesfaye S."/>
            <person name="Thomson T."/>
            <person name="Thoulutsang Y."/>
            <person name="Thoulutsang D."/>
            <person name="Topham K."/>
            <person name="Topping I."/>
            <person name="Tsamla T."/>
            <person name="Vassiliev H."/>
            <person name="Vo A."/>
            <person name="Wangchuk T."/>
            <person name="Wangdi T."/>
            <person name="Weiand M."/>
            <person name="Wilkinson J."/>
            <person name="Wilson A."/>
            <person name="Yadav S."/>
            <person name="Young G."/>
            <person name="Yu Q."/>
            <person name="Zembek L."/>
            <person name="Zhong D."/>
            <person name="Zimmer A."/>
            <person name="Zwirko Z."/>
            <person name="Jaffe D.B."/>
            <person name="Alvarez P."/>
            <person name="Brockman W."/>
            <person name="Butler J."/>
            <person name="Chin C."/>
            <person name="Gnerre S."/>
            <person name="Grabherr M."/>
            <person name="Kleber M."/>
            <person name="Mauceli E."/>
            <person name="MacCallum I."/>
        </authorList>
    </citation>
    <scope>NUCLEOTIDE SEQUENCE [LARGE SCALE GENOMIC DNA]</scope>
    <source>
        <strain evidence="2">MSH-3 / Tucson 14011-0111.49</strain>
    </source>
</reference>
<dbReference type="HOGENOM" id="CLU_116900_1_1_1"/>
<name>B4GFV3_DROPE</name>
<evidence type="ECO:0000313" key="2">
    <source>
        <dbReference type="Proteomes" id="UP000008744"/>
    </source>
</evidence>
<dbReference type="OMA" id="ICKSYNE"/>
<dbReference type="OrthoDB" id="7940892at2759"/>
<gene>
    <name evidence="1" type="primary">Dper\GL21553</name>
    <name evidence="1" type="ORF">Dper_GL21553</name>
</gene>
<sequence>MNGTVLHPAKDISIHARVLKRENGYKPWLFDFHVDVCRYLQKPNIPVANLIYGLFKEFSNINHTCPFVGPQIVKDFYLKFELLRLPLPTGDYMLSLLWFFDKKLQFDTNVSFTFVEDLLQRN</sequence>
<dbReference type="Pfam" id="PF06477">
    <property type="entry name" value="DUF1091"/>
    <property type="match status" value="1"/>
</dbReference>
<dbReference type="SMART" id="SM00697">
    <property type="entry name" value="DM8"/>
    <property type="match status" value="1"/>
</dbReference>
<dbReference type="PANTHER" id="PTHR20898">
    <property type="entry name" value="DAEDALUS ON 3-RELATED-RELATED"/>
    <property type="match status" value="1"/>
</dbReference>
<protein>
    <submittedName>
        <fullName evidence="1">GL21553</fullName>
    </submittedName>
</protein>
<keyword evidence="2" id="KW-1185">Reference proteome</keyword>
<proteinExistence type="predicted"/>
<dbReference type="PANTHER" id="PTHR20898:SF0">
    <property type="entry name" value="DAEDALUS ON 3-RELATED"/>
    <property type="match status" value="1"/>
</dbReference>
<dbReference type="PhylomeDB" id="B4GFV3"/>